<dbReference type="AlphaFoldDB" id="A0A368YDR1"/>
<dbReference type="Pfam" id="PF03864">
    <property type="entry name" value="Phage_cap_E"/>
    <property type="match status" value="1"/>
</dbReference>
<dbReference type="InterPro" id="IPR005564">
    <property type="entry name" value="Major_capsid_GpE"/>
</dbReference>
<dbReference type="Proteomes" id="UP000253345">
    <property type="component" value="Unassembled WGS sequence"/>
</dbReference>
<dbReference type="OrthoDB" id="5449178at2"/>
<protein>
    <submittedName>
        <fullName evidence="1">Major capsid protein E</fullName>
    </submittedName>
</protein>
<evidence type="ECO:0000313" key="2">
    <source>
        <dbReference type="Proteomes" id="UP000253345"/>
    </source>
</evidence>
<comment type="caution">
    <text evidence="1">The sequence shown here is derived from an EMBL/GenBank/DDBJ whole genome shotgun (WGS) entry which is preliminary data.</text>
</comment>
<gene>
    <name evidence="1" type="ORF">DFP89_1563</name>
</gene>
<proteinExistence type="predicted"/>
<name>A0A368YDR1_9RHOB</name>
<dbReference type="InterPro" id="IPR053738">
    <property type="entry name" value="Lambda_capsid_assembly"/>
</dbReference>
<reference evidence="1 2" key="1">
    <citation type="submission" date="2018-07" db="EMBL/GenBank/DDBJ databases">
        <title>Genomic Encyclopedia of Type Strains, Phase III (KMG-III): the genomes of soil and plant-associated and newly described type strains.</title>
        <authorList>
            <person name="Whitman W."/>
        </authorList>
    </citation>
    <scope>NUCLEOTIDE SEQUENCE [LARGE SCALE GENOMIC DNA]</scope>
    <source>
        <strain evidence="1 2">CECT 8525</strain>
    </source>
</reference>
<evidence type="ECO:0000313" key="1">
    <source>
        <dbReference type="EMBL" id="RCW77809.1"/>
    </source>
</evidence>
<accession>A0A368YDR1</accession>
<sequence>MSSLNVRTAGVVDPILSTHARGYRNANFISHLIFPRVPVPNRSMTVLRFGKDDFRMARTKRAPGATVSRVNFGYAAETIALEQEALDAQVPREFLQEASKAPGINLSRLSISRLLSKHDLNLEYDTAKLARLPANYHANNQVALTAGDRWTSPTSTPDEDIDNGKDAVRRMIGQDPNTLTLGPTAFKALKRHPKIKEQFKYTSSSSITVAMLASYFEVERVLVGKAVYLPENANDDAPAINVWGDDAILSYVAEGSEDFGEPSYGYTYELEASPLVEQAQWDLGTRSWIHPTTIDRKPLLVGADAGFLFQNAGAA</sequence>
<keyword evidence="2" id="KW-1185">Reference proteome</keyword>
<dbReference type="EMBL" id="QPJL01000056">
    <property type="protein sequence ID" value="RCW77809.1"/>
    <property type="molecule type" value="Genomic_DNA"/>
</dbReference>
<dbReference type="Gene3D" id="3.90.1690.10">
    <property type="entry name" value="phage-related protein like domain"/>
    <property type="match status" value="1"/>
</dbReference>
<dbReference type="RefSeq" id="WP_114350982.1">
    <property type="nucleotide sequence ID" value="NZ_QPJL01000056.1"/>
</dbReference>
<organism evidence="1 2">
    <name type="scientific">Paracoccus lutimaris</name>
    <dbReference type="NCBI Taxonomy" id="1490030"/>
    <lineage>
        <taxon>Bacteria</taxon>
        <taxon>Pseudomonadati</taxon>
        <taxon>Pseudomonadota</taxon>
        <taxon>Alphaproteobacteria</taxon>
        <taxon>Rhodobacterales</taxon>
        <taxon>Paracoccaceae</taxon>
        <taxon>Paracoccus</taxon>
    </lineage>
</organism>